<protein>
    <submittedName>
        <fullName evidence="4">Uncharacterized protein</fullName>
    </submittedName>
</protein>
<sequence>MSTENLNTDHPPQPTATKTTTAANNVVVVESKKSPTKESSNSKPKIDVAIVIDLQIKDGNLSHRMAAFEEIKKACHMVNANYQLIAFHKLDFDEINAIDAFHAADVAIVDLSIQNQQHSLFYRIGNRENFGMKYNILIFNDDSLKVTIPPNLPISTFNLISYRLSPMDKKCYYTESVPNKNCSNSNRTSTNRPPPLSCETKILLSTKLRNALQHVEIQTK</sequence>
<dbReference type="Pfam" id="PF20309">
    <property type="entry name" value="DRHyd-ASK"/>
    <property type="match status" value="1"/>
</dbReference>
<evidence type="ECO:0000313" key="4">
    <source>
        <dbReference type="EMBL" id="OTF78379.1"/>
    </source>
</evidence>
<dbReference type="AlphaFoldDB" id="A0A1Y3BBY4"/>
<dbReference type="Proteomes" id="UP000194236">
    <property type="component" value="Unassembled WGS sequence"/>
</dbReference>
<dbReference type="InterPro" id="IPR025136">
    <property type="entry name" value="MAP3K_TRAF-bd"/>
</dbReference>
<evidence type="ECO:0000259" key="3">
    <source>
        <dbReference type="Pfam" id="PF20309"/>
    </source>
</evidence>
<accession>A0A1Y3BBY4</accession>
<feature type="compositionally biased region" description="Low complexity" evidence="1">
    <location>
        <begin position="15"/>
        <end position="25"/>
    </location>
</feature>
<feature type="domain" description="MAP3K deoxyribohydrolase" evidence="3">
    <location>
        <begin position="70"/>
        <end position="105"/>
    </location>
</feature>
<dbReference type="Pfam" id="PF13281">
    <property type="entry name" value="MAP3K_TRAF_bd"/>
    <property type="match status" value="1"/>
</dbReference>
<evidence type="ECO:0000256" key="1">
    <source>
        <dbReference type="SAM" id="MobiDB-lite"/>
    </source>
</evidence>
<dbReference type="EMBL" id="MUJZ01028171">
    <property type="protein sequence ID" value="OTF78379.1"/>
    <property type="molecule type" value="Genomic_DNA"/>
</dbReference>
<evidence type="ECO:0000313" key="5">
    <source>
        <dbReference type="Proteomes" id="UP000194236"/>
    </source>
</evidence>
<dbReference type="InterPro" id="IPR046872">
    <property type="entry name" value="DRHyd-ASK"/>
</dbReference>
<feature type="compositionally biased region" description="Polar residues" evidence="1">
    <location>
        <begin position="1"/>
        <end position="10"/>
    </location>
</feature>
<reference evidence="4 5" key="1">
    <citation type="submission" date="2017-03" db="EMBL/GenBank/DDBJ databases">
        <title>Genome Survey of Euroglyphus maynei.</title>
        <authorList>
            <person name="Arlian L.G."/>
            <person name="Morgan M.S."/>
            <person name="Rider S.D."/>
        </authorList>
    </citation>
    <scope>NUCLEOTIDE SEQUENCE [LARGE SCALE GENOMIC DNA]</scope>
    <source>
        <strain evidence="4">Arlian Lab</strain>
        <tissue evidence="4">Whole body</tissue>
    </source>
</reference>
<feature type="domain" description="MAP3K TRAFs-binding" evidence="2">
    <location>
        <begin position="120"/>
        <end position="220"/>
    </location>
</feature>
<keyword evidence="5" id="KW-1185">Reference proteome</keyword>
<evidence type="ECO:0000259" key="2">
    <source>
        <dbReference type="Pfam" id="PF13281"/>
    </source>
</evidence>
<dbReference type="OrthoDB" id="275301at2759"/>
<organism evidence="4 5">
    <name type="scientific">Euroglyphus maynei</name>
    <name type="common">Mayne's house dust mite</name>
    <dbReference type="NCBI Taxonomy" id="6958"/>
    <lineage>
        <taxon>Eukaryota</taxon>
        <taxon>Metazoa</taxon>
        <taxon>Ecdysozoa</taxon>
        <taxon>Arthropoda</taxon>
        <taxon>Chelicerata</taxon>
        <taxon>Arachnida</taxon>
        <taxon>Acari</taxon>
        <taxon>Acariformes</taxon>
        <taxon>Sarcoptiformes</taxon>
        <taxon>Astigmata</taxon>
        <taxon>Psoroptidia</taxon>
        <taxon>Analgoidea</taxon>
        <taxon>Pyroglyphidae</taxon>
        <taxon>Pyroglyphinae</taxon>
        <taxon>Euroglyphus</taxon>
    </lineage>
</organism>
<proteinExistence type="predicted"/>
<feature type="region of interest" description="Disordered" evidence="1">
    <location>
        <begin position="1"/>
        <end position="25"/>
    </location>
</feature>
<comment type="caution">
    <text evidence="4">The sequence shown here is derived from an EMBL/GenBank/DDBJ whole genome shotgun (WGS) entry which is preliminary data.</text>
</comment>
<name>A0A1Y3BBY4_EURMA</name>
<gene>
    <name evidence="4" type="ORF">BLA29_009724</name>
</gene>